<name>A0ACB6V097_9ASCO</name>
<accession>A0ACB6V097</accession>
<comment type="caution">
    <text evidence="1">The sequence shown here is derived from an EMBL/GenBank/DDBJ whole genome shotgun (WGS) entry which is preliminary data.</text>
</comment>
<evidence type="ECO:0000313" key="1">
    <source>
        <dbReference type="EMBL" id="KAF5093883.1"/>
    </source>
</evidence>
<dbReference type="EMBL" id="QVQA01000198">
    <property type="protein sequence ID" value="KAF5093883.1"/>
    <property type="molecule type" value="Genomic_DNA"/>
</dbReference>
<sequence>MVDVVLATTKRLEAPALWAVPIGYAALIIACEYFFVKHAFPRLHAPAAAAAAAAATTASGLQFVTMYIAMALPLGTFAAAIFVDAGKLTKANVGAALACYRFDGIIFPEGRPDGDVGQSLHVPQIVVQVTEAGTFNRRLTSTEVTAVRTQGLRLVPVHDVADIDNIYDQGFLANLRHRLFAAPV</sequence>
<proteinExistence type="predicted"/>
<protein>
    <submittedName>
        <fullName evidence="1">Uncharacterized protein</fullName>
    </submittedName>
</protein>
<reference evidence="1 2" key="1">
    <citation type="journal article" date="2020" name="Front. Microbiol.">
        <title>Phenotypic and Genetic Characterization of the Cheese Ripening Yeast Geotrichum candidum.</title>
        <authorList>
            <person name="Perkins V."/>
            <person name="Vignola S."/>
            <person name="Lessard M.H."/>
            <person name="Plante P.L."/>
            <person name="Corbeil J."/>
            <person name="Dugat-Bony E."/>
            <person name="Frenette M."/>
            <person name="Labrie S."/>
        </authorList>
    </citation>
    <scope>NUCLEOTIDE SEQUENCE [LARGE SCALE GENOMIC DNA]</scope>
    <source>
        <strain evidence="1 2">LMA-1147</strain>
    </source>
</reference>
<organism evidence="1 2">
    <name type="scientific">Geotrichum galactomycetum</name>
    <dbReference type="NCBI Taxonomy" id="27317"/>
    <lineage>
        <taxon>Eukaryota</taxon>
        <taxon>Fungi</taxon>
        <taxon>Dikarya</taxon>
        <taxon>Ascomycota</taxon>
        <taxon>Saccharomycotina</taxon>
        <taxon>Dipodascomycetes</taxon>
        <taxon>Dipodascales</taxon>
        <taxon>Dipodascaceae</taxon>
        <taxon>Geotrichum</taxon>
    </lineage>
</organism>
<evidence type="ECO:0000313" key="2">
    <source>
        <dbReference type="Proteomes" id="UP000744676"/>
    </source>
</evidence>
<gene>
    <name evidence="1" type="ORF">D0Z00_003810</name>
</gene>
<keyword evidence="2" id="KW-1185">Reference proteome</keyword>
<dbReference type="Proteomes" id="UP000744676">
    <property type="component" value="Unassembled WGS sequence"/>
</dbReference>